<dbReference type="Proteomes" id="UP000321374">
    <property type="component" value="Unassembled WGS sequence"/>
</dbReference>
<feature type="region of interest" description="Disordered" evidence="1">
    <location>
        <begin position="46"/>
        <end position="72"/>
    </location>
</feature>
<sequence length="163" mass="17968">MTSSKFTAAEMAIPVHTVMPGPSGPGKSVLLQAAARRPGISCEELLKQTTPTEEQQEQETMRQEAEDRAEDQRLNAVREAFWHNTPEGHHDRELLHDLLVASGVAQEPTPEQIRAFFMALPADIIGAALSWGFCDTGVRERTYAFVQQNRHTVAEAVGQGGIY</sequence>
<protein>
    <submittedName>
        <fullName evidence="2">Uncharacterized protein</fullName>
    </submittedName>
</protein>
<reference evidence="2 3" key="1">
    <citation type="submission" date="2018-09" db="EMBL/GenBank/DDBJ databases">
        <title>Metagenome Assembled Genomes from an Advanced Water Purification Facility.</title>
        <authorList>
            <person name="Stamps B.W."/>
            <person name="Spear J.R."/>
        </authorList>
    </citation>
    <scope>NUCLEOTIDE SEQUENCE [LARGE SCALE GENOMIC DNA]</scope>
    <source>
        <strain evidence="2">Bin_42_2</strain>
    </source>
</reference>
<evidence type="ECO:0000313" key="2">
    <source>
        <dbReference type="EMBL" id="TXI37923.1"/>
    </source>
</evidence>
<proteinExistence type="predicted"/>
<accession>A0A5C7WM94</accession>
<dbReference type="AlphaFoldDB" id="A0A5C7WM94"/>
<organism evidence="2 3">
    <name type="scientific">Methylophilus methylotrophus</name>
    <name type="common">Bacterium W3A1</name>
    <dbReference type="NCBI Taxonomy" id="17"/>
    <lineage>
        <taxon>Bacteria</taxon>
        <taxon>Pseudomonadati</taxon>
        <taxon>Pseudomonadota</taxon>
        <taxon>Betaproteobacteria</taxon>
        <taxon>Nitrosomonadales</taxon>
        <taxon>Methylophilaceae</taxon>
        <taxon>Methylophilus</taxon>
    </lineage>
</organism>
<evidence type="ECO:0000313" key="3">
    <source>
        <dbReference type="Proteomes" id="UP000321374"/>
    </source>
</evidence>
<comment type="caution">
    <text evidence="2">The sequence shown here is derived from an EMBL/GenBank/DDBJ whole genome shotgun (WGS) entry which is preliminary data.</text>
</comment>
<name>A0A5C7WM94_METME</name>
<feature type="compositionally biased region" description="Basic and acidic residues" evidence="1">
    <location>
        <begin position="59"/>
        <end position="72"/>
    </location>
</feature>
<gene>
    <name evidence="2" type="ORF">E6Q51_02270</name>
</gene>
<evidence type="ECO:0000256" key="1">
    <source>
        <dbReference type="SAM" id="MobiDB-lite"/>
    </source>
</evidence>
<dbReference type="EMBL" id="SSGG01000038">
    <property type="protein sequence ID" value="TXI37923.1"/>
    <property type="molecule type" value="Genomic_DNA"/>
</dbReference>